<dbReference type="PANTHER" id="PTHR36845:SF1">
    <property type="entry name" value="HYDROLASE, PUTATIVE (AFU_ORTHOLOGUE AFUA_7G05090)-RELATED"/>
    <property type="match status" value="1"/>
</dbReference>
<dbReference type="AlphaFoldDB" id="A0A285AVI9"/>
<reference evidence="6" key="1">
    <citation type="submission" date="2017-08" db="EMBL/GenBank/DDBJ databases">
        <authorList>
            <person name="Brisse S."/>
        </authorList>
    </citation>
    <scope>NUCLEOTIDE SEQUENCE [LARGE SCALE GENOMIC DNA]</scope>
    <source>
        <strain evidence="6">06D021</strain>
    </source>
</reference>
<organism evidence="5 6">
    <name type="scientific">Klebsiella grimontii</name>
    <dbReference type="NCBI Taxonomy" id="2058152"/>
    <lineage>
        <taxon>Bacteria</taxon>
        <taxon>Pseudomonadati</taxon>
        <taxon>Pseudomonadota</taxon>
        <taxon>Gammaproteobacteria</taxon>
        <taxon>Enterobacterales</taxon>
        <taxon>Enterobacteriaceae</taxon>
        <taxon>Klebsiella/Raoultella group</taxon>
        <taxon>Klebsiella</taxon>
    </lineage>
</organism>
<feature type="binding site" evidence="4">
    <location>
        <position position="243"/>
    </location>
    <ligand>
        <name>substrate</name>
    </ligand>
</feature>
<feature type="active site" description="Proton donor" evidence="3">
    <location>
        <position position="171"/>
    </location>
</feature>
<dbReference type="InterPro" id="IPR010905">
    <property type="entry name" value="Glyco_hydro_88"/>
</dbReference>
<evidence type="ECO:0000256" key="1">
    <source>
        <dbReference type="ARBA" id="ARBA00022801"/>
    </source>
</evidence>
<dbReference type="Proteomes" id="UP000220639">
    <property type="component" value="Unassembled WGS sequence"/>
</dbReference>
<feature type="binding site" evidence="4">
    <location>
        <position position="231"/>
    </location>
    <ligand>
        <name>substrate</name>
    </ligand>
</feature>
<keyword evidence="1 5" id="KW-0378">Hydrolase</keyword>
<dbReference type="EMBL" id="FZTC01000006">
    <property type="protein sequence ID" value="SNU32695.1"/>
    <property type="molecule type" value="Genomic_DNA"/>
</dbReference>
<sequence>MTIALEALDSRYFLPQPGLDRAWLDGAIGDILIRLDAMLPRFTATFPAASASHGRYESVERVDWTEGFWTGMLWLAWEVTGDEKYRAVAESLLDSFEERLDKEIKVDTHDLGFLYLLSCVNAWKLTGNLRARELALRAAELLYRRFNATAGVIQAWGDLNDPARQGRMIIDCNLNVPLLFWAANETGNPRWREAASRHLAQAARYLVREDASTFHTFYMDVHNGKPLRGDTHQGFSDSSCWSRGQAWGIYGFALGYTHTGDAWQPELSRRLTHYFLNRLPEDFVCYWDLIFTAEDNQYRDTSAAAIAACGLAELLKLLPLTDPLRPAYGNAIELMMRNLRERYFAHAQDGLLREGVYNFGRNMGINEPNLWGDYFYFEALVRLSRVWTPYFC</sequence>
<feature type="active site" description="Nucleophile" evidence="3">
    <location>
        <position position="110"/>
    </location>
</feature>
<dbReference type="GO" id="GO:0052757">
    <property type="term" value="F:chondroitin hydrolase activity"/>
    <property type="evidence" value="ECO:0007669"/>
    <property type="project" value="TreeGrafter"/>
</dbReference>
<name>A0A285AVI9_9ENTR</name>
<comment type="similarity">
    <text evidence="2">Belongs to the glycosyl hydrolase 88 family.</text>
</comment>
<dbReference type="RefSeq" id="WP_024360600.1">
    <property type="nucleotide sequence ID" value="NZ_CABGMQ010000017.1"/>
</dbReference>
<gene>
    <name evidence="5" type="primary">ugl</name>
    <name evidence="5" type="ORF">KOSB73_140012</name>
</gene>
<evidence type="ECO:0000313" key="6">
    <source>
        <dbReference type="Proteomes" id="UP000220639"/>
    </source>
</evidence>
<feature type="binding site" evidence="4">
    <location>
        <position position="110"/>
    </location>
    <ligand>
        <name>substrate</name>
    </ligand>
</feature>
<feature type="binding site" evidence="4">
    <location>
        <position position="247"/>
    </location>
    <ligand>
        <name>substrate</name>
    </ligand>
</feature>
<accession>A0A285AVI9</accession>
<dbReference type="GO" id="GO:0000272">
    <property type="term" value="P:polysaccharide catabolic process"/>
    <property type="evidence" value="ECO:0007669"/>
    <property type="project" value="TreeGrafter"/>
</dbReference>
<evidence type="ECO:0000256" key="4">
    <source>
        <dbReference type="PIRSR" id="PIRSR610905-2"/>
    </source>
</evidence>
<dbReference type="InterPro" id="IPR008928">
    <property type="entry name" value="6-hairpin_glycosidase_sf"/>
</dbReference>
<dbReference type="PANTHER" id="PTHR36845">
    <property type="entry name" value="HYDROLASE, PUTATIVE (AFU_ORTHOLOGUE AFUA_7G05090)-RELATED"/>
    <property type="match status" value="1"/>
</dbReference>
<keyword evidence="5" id="KW-0326">Glycosidase</keyword>
<dbReference type="Gene3D" id="1.50.10.10">
    <property type="match status" value="1"/>
</dbReference>
<protein>
    <submittedName>
        <fullName evidence="5">Unsaturated glucuronyl hydrolase</fullName>
        <ecNumber evidence="5">3.2.1.179</ecNumber>
    </submittedName>
</protein>
<feature type="binding site" evidence="4">
    <location>
        <position position="171"/>
    </location>
    <ligand>
        <name>substrate</name>
    </ligand>
</feature>
<dbReference type="InterPro" id="IPR012341">
    <property type="entry name" value="6hp_glycosidase-like_sf"/>
</dbReference>
<proteinExistence type="inferred from homology"/>
<feature type="binding site" evidence="4">
    <location>
        <position position="229"/>
    </location>
    <ligand>
        <name>substrate</name>
    </ligand>
</feature>
<dbReference type="Pfam" id="PF07470">
    <property type="entry name" value="Glyco_hydro_88"/>
    <property type="match status" value="1"/>
</dbReference>
<dbReference type="SUPFAM" id="SSF48208">
    <property type="entry name" value="Six-hairpin glycosidases"/>
    <property type="match status" value="1"/>
</dbReference>
<dbReference type="EC" id="3.2.1.179" evidence="5"/>
<evidence type="ECO:0000256" key="2">
    <source>
        <dbReference type="ARBA" id="ARBA00038358"/>
    </source>
</evidence>
<evidence type="ECO:0000313" key="5">
    <source>
        <dbReference type="EMBL" id="SNU32695.1"/>
    </source>
</evidence>
<dbReference type="InterPro" id="IPR052369">
    <property type="entry name" value="UG_Glycosaminoglycan_Hydrolase"/>
</dbReference>
<evidence type="ECO:0000256" key="3">
    <source>
        <dbReference type="PIRSR" id="PIRSR610905-1"/>
    </source>
</evidence>